<reference evidence="7 8" key="1">
    <citation type="submission" date="2017-09" db="EMBL/GenBank/DDBJ databases">
        <title>Large-scale bioinformatics analysis of Bacillus genomes uncovers conserved roles of natural products in bacterial physiology.</title>
        <authorList>
            <consortium name="Agbiome Team Llc"/>
            <person name="Bleich R.M."/>
            <person name="Grubbs K.J."/>
            <person name="Santa Maria K.C."/>
            <person name="Allen S.E."/>
            <person name="Farag S."/>
            <person name="Shank E.A."/>
            <person name="Bowers A."/>
        </authorList>
    </citation>
    <scope>NUCLEOTIDE SEQUENCE [LARGE SCALE GENOMIC DNA]</scope>
    <source>
        <strain evidence="7 8">AFS083043</strain>
    </source>
</reference>
<feature type="domain" description="Pseudouridine synthase RsuA/RluA-like" evidence="6">
    <location>
        <begin position="91"/>
        <end position="240"/>
    </location>
</feature>
<evidence type="ECO:0000313" key="7">
    <source>
        <dbReference type="EMBL" id="PFK46683.1"/>
    </source>
</evidence>
<dbReference type="InterPro" id="IPR020103">
    <property type="entry name" value="PsdUridine_synth_cat_dom_sf"/>
</dbReference>
<dbReference type="RefSeq" id="WP_098489745.1">
    <property type="nucleotide sequence ID" value="NZ_NUWN01000013.1"/>
</dbReference>
<dbReference type="InterPro" id="IPR006224">
    <property type="entry name" value="PsdUridine_synth_RluA-like_CS"/>
</dbReference>
<evidence type="ECO:0000256" key="1">
    <source>
        <dbReference type="ARBA" id="ARBA00000073"/>
    </source>
</evidence>
<dbReference type="CDD" id="cd02869">
    <property type="entry name" value="PseudoU_synth_RluA_like"/>
    <property type="match status" value="1"/>
</dbReference>
<comment type="function">
    <text evidence="5">Responsible for synthesis of pseudouridine from uracil.</text>
</comment>
<dbReference type="InterPro" id="IPR050188">
    <property type="entry name" value="RluA_PseudoU_synthase"/>
</dbReference>
<evidence type="ECO:0000256" key="5">
    <source>
        <dbReference type="RuleBase" id="RU362028"/>
    </source>
</evidence>
<dbReference type="FunFam" id="3.30.2350.10:FF:000005">
    <property type="entry name" value="Pseudouridine synthase"/>
    <property type="match status" value="1"/>
</dbReference>
<dbReference type="GO" id="GO:0140098">
    <property type="term" value="F:catalytic activity, acting on RNA"/>
    <property type="evidence" value="ECO:0007669"/>
    <property type="project" value="UniProtKB-ARBA"/>
</dbReference>
<sequence>MRKFALKWCITEAEKGILIREFLKAKGISKAALTDIKFQGGAIEVNGKHATVRHVLQAGEELQVFFPLEERSEGMLAENIPLNVVYEDDSVLVMNKAPYMSTIPSREHPAGSVANALLSHYDKQHLASTVHIVTRLDRDTSGLMLVAKNRFIHHLLSKQHQEKQVQRTYEAIVHGELVEEAGTIDAPIGRKSDSIIERTVCEDGQKAFTHFQVLERFPDKTRVSLQLETGRTHQIRVHMAYLGHPLLGDDLYGGSKSEMKRQALHSTSLTFYHPVLEKQMTFHADVPKDMKEVLK</sequence>
<feature type="active site" evidence="4">
    <location>
        <position position="137"/>
    </location>
</feature>
<dbReference type="SUPFAM" id="SSF55120">
    <property type="entry name" value="Pseudouridine synthase"/>
    <property type="match status" value="1"/>
</dbReference>
<name>A0A2B0MX08_BACCE</name>
<dbReference type="EC" id="5.4.99.-" evidence="5"/>
<evidence type="ECO:0000256" key="2">
    <source>
        <dbReference type="ARBA" id="ARBA00010876"/>
    </source>
</evidence>
<protein>
    <recommendedName>
        <fullName evidence="5">Pseudouridine synthase</fullName>
        <ecNumber evidence="5">5.4.99.-</ecNumber>
    </recommendedName>
</protein>
<comment type="caution">
    <text evidence="7">The sequence shown here is derived from an EMBL/GenBank/DDBJ whole genome shotgun (WGS) entry which is preliminary data.</text>
</comment>
<keyword evidence="3 5" id="KW-0413">Isomerase</keyword>
<dbReference type="Gene3D" id="3.30.2350.10">
    <property type="entry name" value="Pseudouridine synthase"/>
    <property type="match status" value="1"/>
</dbReference>
<dbReference type="GO" id="GO:0003723">
    <property type="term" value="F:RNA binding"/>
    <property type="evidence" value="ECO:0007669"/>
    <property type="project" value="InterPro"/>
</dbReference>
<dbReference type="PANTHER" id="PTHR21600:SF35">
    <property type="entry name" value="PSEUDOURIDINE SYNTHASE"/>
    <property type="match status" value="1"/>
</dbReference>
<dbReference type="Pfam" id="PF00849">
    <property type="entry name" value="PseudoU_synth_2"/>
    <property type="match status" value="1"/>
</dbReference>
<dbReference type="NCBIfam" id="TIGR00005">
    <property type="entry name" value="rluA_subfam"/>
    <property type="match status" value="1"/>
</dbReference>
<dbReference type="AlphaFoldDB" id="A0A2B0MX08"/>
<dbReference type="GO" id="GO:0000455">
    <property type="term" value="P:enzyme-directed rRNA pseudouridine synthesis"/>
    <property type="evidence" value="ECO:0007669"/>
    <property type="project" value="TreeGrafter"/>
</dbReference>
<proteinExistence type="inferred from homology"/>
<organism evidence="7 8">
    <name type="scientific">Bacillus cereus</name>
    <dbReference type="NCBI Taxonomy" id="1396"/>
    <lineage>
        <taxon>Bacteria</taxon>
        <taxon>Bacillati</taxon>
        <taxon>Bacillota</taxon>
        <taxon>Bacilli</taxon>
        <taxon>Bacillales</taxon>
        <taxon>Bacillaceae</taxon>
        <taxon>Bacillus</taxon>
        <taxon>Bacillus cereus group</taxon>
    </lineage>
</organism>
<evidence type="ECO:0000313" key="8">
    <source>
        <dbReference type="Proteomes" id="UP000242656"/>
    </source>
</evidence>
<dbReference type="GO" id="GO:0009982">
    <property type="term" value="F:pseudouridine synthase activity"/>
    <property type="evidence" value="ECO:0007669"/>
    <property type="project" value="InterPro"/>
</dbReference>
<evidence type="ECO:0000256" key="3">
    <source>
        <dbReference type="ARBA" id="ARBA00023235"/>
    </source>
</evidence>
<evidence type="ECO:0000259" key="6">
    <source>
        <dbReference type="Pfam" id="PF00849"/>
    </source>
</evidence>
<dbReference type="InterPro" id="IPR006225">
    <property type="entry name" value="PsdUridine_synth_RluC/D"/>
</dbReference>
<dbReference type="PROSITE" id="PS01129">
    <property type="entry name" value="PSI_RLU"/>
    <property type="match status" value="1"/>
</dbReference>
<dbReference type="Proteomes" id="UP000242656">
    <property type="component" value="Unassembled WGS sequence"/>
</dbReference>
<comment type="catalytic activity">
    <reaction evidence="1 5">
        <text>a uridine in RNA = a pseudouridine in RNA</text>
        <dbReference type="Rhea" id="RHEA:48348"/>
        <dbReference type="Rhea" id="RHEA-COMP:12068"/>
        <dbReference type="Rhea" id="RHEA-COMP:12069"/>
        <dbReference type="ChEBI" id="CHEBI:65314"/>
        <dbReference type="ChEBI" id="CHEBI:65315"/>
    </reaction>
</comment>
<dbReference type="InterPro" id="IPR006145">
    <property type="entry name" value="PsdUridine_synth_RsuA/RluA"/>
</dbReference>
<accession>A0A2B0MX08</accession>
<comment type="similarity">
    <text evidence="2 5">Belongs to the pseudouridine synthase RluA family.</text>
</comment>
<evidence type="ECO:0000256" key="4">
    <source>
        <dbReference type="PIRSR" id="PIRSR606225-1"/>
    </source>
</evidence>
<dbReference type="PANTHER" id="PTHR21600">
    <property type="entry name" value="MITOCHONDRIAL RNA PSEUDOURIDINE SYNTHASE"/>
    <property type="match status" value="1"/>
</dbReference>
<dbReference type="EMBL" id="NUWN01000013">
    <property type="protein sequence ID" value="PFK46683.1"/>
    <property type="molecule type" value="Genomic_DNA"/>
</dbReference>
<gene>
    <name evidence="7" type="ORF">COI93_03760</name>
</gene>